<feature type="domain" description="Quinolinate phosphoribosyl transferase C-terminal" evidence="4">
    <location>
        <begin position="116"/>
        <end position="281"/>
    </location>
</feature>
<dbReference type="InterPro" id="IPR004393">
    <property type="entry name" value="NadC"/>
</dbReference>
<evidence type="ECO:0000259" key="4">
    <source>
        <dbReference type="Pfam" id="PF01729"/>
    </source>
</evidence>
<protein>
    <recommendedName>
        <fullName evidence="2">Quinolinate phosphoribosyltransferase [decarboxylating]</fullName>
    </recommendedName>
</protein>
<comment type="function">
    <text evidence="1">Involved in the catabolism of quinolinic acid (QA).</text>
</comment>
<name>A0ABS6RYF2_9BACT</name>
<dbReference type="InterPro" id="IPR027277">
    <property type="entry name" value="NadC/ModD"/>
</dbReference>
<dbReference type="CDD" id="cd01572">
    <property type="entry name" value="QPRTase"/>
    <property type="match status" value="1"/>
</dbReference>
<evidence type="ECO:0000256" key="2">
    <source>
        <dbReference type="ARBA" id="ARBA00033102"/>
    </source>
</evidence>
<dbReference type="PANTHER" id="PTHR32179">
    <property type="entry name" value="NICOTINATE-NUCLEOTIDE PYROPHOSPHORYLASE [CARBOXYLATING]"/>
    <property type="match status" value="1"/>
</dbReference>
<proteinExistence type="inferred from homology"/>
<evidence type="ECO:0000313" key="7">
    <source>
        <dbReference type="Proteomes" id="UP001196980"/>
    </source>
</evidence>
<organism evidence="6 7">
    <name type="scientific">Candidatus Magnetobacterium casense</name>
    <dbReference type="NCBI Taxonomy" id="1455061"/>
    <lineage>
        <taxon>Bacteria</taxon>
        <taxon>Pseudomonadati</taxon>
        <taxon>Nitrospirota</taxon>
        <taxon>Thermodesulfovibrionia</taxon>
        <taxon>Thermodesulfovibrionales</taxon>
        <taxon>Candidatus Magnetobacteriaceae</taxon>
        <taxon>Candidatus Magnetobacterium</taxon>
    </lineage>
</organism>
<accession>A0ABS6RYF2</accession>
<dbReference type="InterPro" id="IPR022412">
    <property type="entry name" value="Quinolinate_PRibosylTrfase_N"/>
</dbReference>
<dbReference type="NCBIfam" id="TIGR00078">
    <property type="entry name" value="nadC"/>
    <property type="match status" value="1"/>
</dbReference>
<dbReference type="Pfam" id="PF02749">
    <property type="entry name" value="QRPTase_N"/>
    <property type="match status" value="1"/>
</dbReference>
<feature type="domain" description="Quinolinate phosphoribosyl transferase N-terminal" evidence="5">
    <location>
        <begin position="25"/>
        <end position="114"/>
    </location>
</feature>
<evidence type="ECO:0000256" key="1">
    <source>
        <dbReference type="ARBA" id="ARBA00003237"/>
    </source>
</evidence>
<dbReference type="InterPro" id="IPR002638">
    <property type="entry name" value="Quinolinate_PRibosylTrfase_C"/>
</dbReference>
<evidence type="ECO:0000313" key="6">
    <source>
        <dbReference type="EMBL" id="MBV6341606.1"/>
    </source>
</evidence>
<dbReference type="Proteomes" id="UP001196980">
    <property type="component" value="Unassembled WGS sequence"/>
</dbReference>
<evidence type="ECO:0000256" key="3">
    <source>
        <dbReference type="PIRNR" id="PIRNR006250"/>
    </source>
</evidence>
<dbReference type="PANTHER" id="PTHR32179:SF3">
    <property type="entry name" value="NICOTINATE-NUCLEOTIDE PYROPHOSPHORYLASE [CARBOXYLATING]"/>
    <property type="match status" value="1"/>
</dbReference>
<sequence>MSYSFPNSVVDFIRSALTEDIGHGDITTSLTVDAGAIAEANVITKEALVLAGLPFFALVFELVGRGVGRGVEVRTLREDGTVLVKGDKIARVSGSTRSLLMGERVALNILQRLSGIATLTHSFVNKVRDLPVKVVDTRKTTPNMRYMEKYAVRVGGGGNHRFGLYDCVLIKDNHIKAAGGITKAVERVRRGVPFLMKVEVEVGNMEQLREALKAGIDVVMLDNMSIDEMTQAVALVNKRVTVEASGNVTLDNIRQIALTGVDIISSGYLTHSAQAADISMKII</sequence>
<keyword evidence="3 6" id="KW-0328">Glycosyltransferase</keyword>
<dbReference type="GO" id="GO:0004514">
    <property type="term" value="F:nicotinate-nucleotide diphosphorylase (carboxylating) activity"/>
    <property type="evidence" value="ECO:0007669"/>
    <property type="project" value="UniProtKB-EC"/>
</dbReference>
<comment type="similarity">
    <text evidence="3">Belongs to the NadC/ModD family.</text>
</comment>
<dbReference type="RefSeq" id="WP_218252240.1">
    <property type="nucleotide sequence ID" value="NZ_JABXWD010000127.1"/>
</dbReference>
<keyword evidence="3 6" id="KW-0808">Transferase</keyword>
<gene>
    <name evidence="6" type="primary">nadC</name>
    <name evidence="6" type="ORF">HWQ67_08410</name>
</gene>
<dbReference type="Pfam" id="PF01729">
    <property type="entry name" value="QRPTase_C"/>
    <property type="match status" value="1"/>
</dbReference>
<dbReference type="EMBL" id="JABXWD010000127">
    <property type="protein sequence ID" value="MBV6341606.1"/>
    <property type="molecule type" value="Genomic_DNA"/>
</dbReference>
<keyword evidence="7" id="KW-1185">Reference proteome</keyword>
<reference evidence="6 7" key="1">
    <citation type="journal article" date="2020" name="J Geophys Res Biogeosci">
        <title>Magnetotaxis as an Adaptation to Enable Bacterial Shuttling of Microbial Sulfur and Sulfur Cycling Across Aquatic Oxic#Anoxic Interfaces.</title>
        <authorList>
            <person name="Li J."/>
            <person name="Liu P."/>
            <person name="Wang J."/>
            <person name="Roberts A.P."/>
            <person name="Pan Y."/>
        </authorList>
    </citation>
    <scope>NUCLEOTIDE SEQUENCE [LARGE SCALE GENOMIC DNA]</scope>
    <source>
        <strain evidence="6 7">MYR-1_YQ</strain>
    </source>
</reference>
<comment type="caution">
    <text evidence="6">The sequence shown here is derived from an EMBL/GenBank/DDBJ whole genome shotgun (WGS) entry which is preliminary data.</text>
</comment>
<dbReference type="PIRSF" id="PIRSF006250">
    <property type="entry name" value="NadC_ModD"/>
    <property type="match status" value="1"/>
</dbReference>
<evidence type="ECO:0000259" key="5">
    <source>
        <dbReference type="Pfam" id="PF02749"/>
    </source>
</evidence>